<comment type="catalytic activity">
    <reaction evidence="5 7">
        <text>L-glutamine + H2O = L-glutamate + NH4(+)</text>
        <dbReference type="Rhea" id="RHEA:15889"/>
        <dbReference type="ChEBI" id="CHEBI:15377"/>
        <dbReference type="ChEBI" id="CHEBI:28938"/>
        <dbReference type="ChEBI" id="CHEBI:29985"/>
        <dbReference type="ChEBI" id="CHEBI:58359"/>
        <dbReference type="EC" id="3.5.1.2"/>
    </reaction>
</comment>
<dbReference type="InterPro" id="IPR002645">
    <property type="entry name" value="STAS_dom"/>
</dbReference>
<dbReference type="EC" id="3.5.1.2" evidence="3 7"/>
<evidence type="ECO:0000259" key="8">
    <source>
        <dbReference type="PROSITE" id="PS50801"/>
    </source>
</evidence>
<dbReference type="PANTHER" id="PTHR12544:SF29">
    <property type="entry name" value="GLUTAMINASE"/>
    <property type="match status" value="1"/>
</dbReference>
<dbReference type="Gene3D" id="3.30.750.24">
    <property type="entry name" value="STAS domain"/>
    <property type="match status" value="2"/>
</dbReference>
<dbReference type="HAMAP" id="MF_00313">
    <property type="entry name" value="Glutaminase"/>
    <property type="match status" value="1"/>
</dbReference>
<feature type="domain" description="STAS" evidence="8">
    <location>
        <begin position="341"/>
        <end position="416"/>
    </location>
</feature>
<feature type="binding site" evidence="7">
    <location>
        <position position="286"/>
    </location>
    <ligand>
        <name>substrate</name>
    </ligand>
</feature>
<evidence type="ECO:0000256" key="3">
    <source>
        <dbReference type="ARBA" id="ARBA00012918"/>
    </source>
</evidence>
<keyword evidence="4 7" id="KW-0378">Hydrolase</keyword>
<dbReference type="NCBIfam" id="NF002134">
    <property type="entry name" value="PRK00971.1-4"/>
    <property type="match status" value="1"/>
</dbReference>
<dbReference type="NCBIfam" id="TIGR03814">
    <property type="entry name" value="Gln_ase"/>
    <property type="match status" value="1"/>
</dbReference>
<feature type="binding site" evidence="7">
    <location>
        <position position="139"/>
    </location>
    <ligand>
        <name>substrate</name>
    </ligand>
</feature>
<evidence type="ECO:0000256" key="6">
    <source>
        <dbReference type="ARBA" id="ARBA00070405"/>
    </source>
</evidence>
<dbReference type="PANTHER" id="PTHR12544">
    <property type="entry name" value="GLUTAMINASE"/>
    <property type="match status" value="1"/>
</dbReference>
<evidence type="ECO:0000256" key="1">
    <source>
        <dbReference type="ARBA" id="ARBA00011076"/>
    </source>
</evidence>
<dbReference type="KEGG" id="cgt:cgR_2392"/>
<comment type="subunit">
    <text evidence="2 7">Homotetramer.</text>
</comment>
<gene>
    <name evidence="7" type="primary">glsA</name>
    <name evidence="9" type="ordered locus">cgR_2392</name>
</gene>
<dbReference type="Pfam" id="PF04960">
    <property type="entry name" value="Glutaminase"/>
    <property type="match status" value="1"/>
</dbReference>
<dbReference type="SUPFAM" id="SSF56601">
    <property type="entry name" value="beta-lactamase/transpeptidase-like"/>
    <property type="match status" value="1"/>
</dbReference>
<dbReference type="Gene3D" id="3.40.710.10">
    <property type="entry name" value="DD-peptidase/beta-lactamase superfamily"/>
    <property type="match status" value="1"/>
</dbReference>
<dbReference type="Proteomes" id="UP000006698">
    <property type="component" value="Chromosome"/>
</dbReference>
<feature type="binding site" evidence="7">
    <location>
        <position position="185"/>
    </location>
    <ligand>
        <name>substrate</name>
    </ligand>
</feature>
<keyword evidence="7" id="KW-0007">Acetylation</keyword>
<proteinExistence type="inferred from homology"/>
<dbReference type="InterPro" id="IPR015868">
    <property type="entry name" value="Glutaminase"/>
</dbReference>
<dbReference type="SUPFAM" id="SSF52091">
    <property type="entry name" value="SpoIIaa-like"/>
    <property type="match status" value="1"/>
</dbReference>
<comment type="similarity">
    <text evidence="1 7">Belongs to the glutaminase family.</text>
</comment>
<dbReference type="GO" id="GO:0006543">
    <property type="term" value="P:L-glutamine catabolic process"/>
    <property type="evidence" value="ECO:0007669"/>
    <property type="project" value="TreeGrafter"/>
</dbReference>
<feature type="binding site" evidence="7">
    <location>
        <position position="90"/>
    </location>
    <ligand>
        <name>substrate</name>
    </ligand>
</feature>
<dbReference type="GO" id="GO:0004359">
    <property type="term" value="F:glutaminase activity"/>
    <property type="evidence" value="ECO:0007669"/>
    <property type="project" value="UniProtKB-UniRule"/>
</dbReference>
<dbReference type="AlphaFoldDB" id="A0AB72VCU3"/>
<dbReference type="InterPro" id="IPR036513">
    <property type="entry name" value="STAS_dom_sf"/>
</dbReference>
<dbReference type="PROSITE" id="PS50801">
    <property type="entry name" value="STAS"/>
    <property type="match status" value="1"/>
</dbReference>
<dbReference type="FunFam" id="3.40.710.10:FF:000005">
    <property type="entry name" value="Glutaminase"/>
    <property type="match status" value="1"/>
</dbReference>
<organism evidence="9">
    <name type="scientific">Corynebacterium glutamicum (strain R)</name>
    <dbReference type="NCBI Taxonomy" id="340322"/>
    <lineage>
        <taxon>Bacteria</taxon>
        <taxon>Bacillati</taxon>
        <taxon>Actinomycetota</taxon>
        <taxon>Actinomycetes</taxon>
        <taxon>Mycobacteriales</taxon>
        <taxon>Corynebacteriaceae</taxon>
        <taxon>Corynebacterium</taxon>
    </lineage>
</organism>
<dbReference type="InterPro" id="IPR012338">
    <property type="entry name" value="Beta-lactam/transpept-like"/>
</dbReference>
<evidence type="ECO:0000256" key="7">
    <source>
        <dbReference type="HAMAP-Rule" id="MF_00313"/>
    </source>
</evidence>
<evidence type="ECO:0000256" key="4">
    <source>
        <dbReference type="ARBA" id="ARBA00022801"/>
    </source>
</evidence>
<evidence type="ECO:0000313" key="9">
    <source>
        <dbReference type="EMBL" id="BAF55399.1"/>
    </source>
</evidence>
<protein>
    <recommendedName>
        <fullName evidence="6 7">Glutaminase</fullName>
        <ecNumber evidence="3 7">3.5.1.2</ecNumber>
    </recommendedName>
</protein>
<dbReference type="Pfam" id="PF01740">
    <property type="entry name" value="STAS"/>
    <property type="match status" value="1"/>
</dbReference>
<evidence type="ECO:0000256" key="2">
    <source>
        <dbReference type="ARBA" id="ARBA00011881"/>
    </source>
</evidence>
<name>A0AB72VCU3_CORGB</name>
<feature type="binding site" evidence="7">
    <location>
        <position position="216"/>
    </location>
    <ligand>
        <name>substrate</name>
    </ligand>
</feature>
<feature type="binding site" evidence="7">
    <location>
        <position position="268"/>
    </location>
    <ligand>
        <name>substrate</name>
    </ligand>
</feature>
<reference evidence="9" key="1">
    <citation type="journal article" date="2007" name="Microbiology">
        <title>Comparative analysis of the Corynebacterium glutamicum group and complete genome sequence of strain R.</title>
        <authorList>
            <person name="Yukawa H."/>
            <person name="Omumasaba C.A."/>
            <person name="Nonaka H."/>
            <person name="Kos P."/>
            <person name="Okai N."/>
            <person name="Suzuki N."/>
            <person name="Suda M."/>
            <person name="Tsuge Y."/>
            <person name="Watanabe J."/>
            <person name="Ikeda Y."/>
            <person name="Vertes A.A."/>
            <person name="Inui M."/>
        </authorList>
    </citation>
    <scope>NUCLEOTIDE SEQUENCE</scope>
    <source>
        <strain evidence="9">R</strain>
    </source>
</reference>
<accession>A0AB72VCU3</accession>
<dbReference type="EMBL" id="AP009044">
    <property type="protein sequence ID" value="BAF55399.1"/>
    <property type="molecule type" value="Genomic_DNA"/>
</dbReference>
<sequence length="438" mass="47411">MSRCEPQNLSCTRVYSAKEITSLDSMLTMPIPEYLHEILDDVRDTTSGELADYIPELKSADPNPLAVALCTVNGHIYSAGDDDVAFTMQSISKPFAYALALQECGFDEVSASVALEPSGEAFNELSLDGENRPMNPMINAGAIAINQLINGSDSTVEDRVEKIRQYFSELAGRELTIDRVLAESELAGADRNLSIAHMLRNYGVIEDEAHDAVLSYTLQCAIKVTTRDLAVMTATLAAGGTHPITGKKLLDARVCRLTLSVMASAGMYDEAGQWLSTVGIPAKSGVAGGLIGILPGQLGIATFSPRLNPKGNSVRGVEIFKQLSDDMGLHLMSTEQVSGHAVRSITRDGDTTFIQMQGAMNFSASESFLHAIVEHNFEGTEVVLDLTRVLSFHPVAIRMIKEGLKRIRDAGFEVFILDPDGVLPDFMFSDGTICKERV</sequence>
<evidence type="ECO:0000256" key="5">
    <source>
        <dbReference type="ARBA" id="ARBA00049534"/>
    </source>
</evidence>
<dbReference type="GO" id="GO:0006537">
    <property type="term" value="P:glutamate biosynthetic process"/>
    <property type="evidence" value="ECO:0007669"/>
    <property type="project" value="TreeGrafter"/>
</dbReference>
<feature type="binding site" evidence="7">
    <location>
        <position position="192"/>
    </location>
    <ligand>
        <name>substrate</name>
    </ligand>
</feature>